<keyword evidence="4" id="KW-1185">Reference proteome</keyword>
<dbReference type="Proteomes" id="UP001313282">
    <property type="component" value="Unassembled WGS sequence"/>
</dbReference>
<evidence type="ECO:0000313" key="3">
    <source>
        <dbReference type="EMBL" id="KAK6330551.1"/>
    </source>
</evidence>
<dbReference type="EMBL" id="JAVHNR010000011">
    <property type="protein sequence ID" value="KAK6330551.1"/>
    <property type="molecule type" value="Genomic_DNA"/>
</dbReference>
<feature type="coiled-coil region" evidence="1">
    <location>
        <begin position="1"/>
        <end position="31"/>
    </location>
</feature>
<feature type="region of interest" description="Disordered" evidence="2">
    <location>
        <begin position="328"/>
        <end position="379"/>
    </location>
</feature>
<dbReference type="AlphaFoldDB" id="A0AAN8MGM9"/>
<comment type="caution">
    <text evidence="3">The sequence shown here is derived from an EMBL/GenBank/DDBJ whole genome shotgun (WGS) entry which is preliminary data.</text>
</comment>
<sequence>MPDSKQNKEELEGQKQEAEKAFRSAAKLLRNAIRDLIPVSNEQYLTISVPGTVIDTRDNKKGGAYVYDGAENVLPPFAIRQAEARLVDNMLPLSSIMMGNTGKSVAHSYSRALDTLVVKKATMKSGNAIRAPGEATYDAAMSYLTKVDEKTKKTPIDVYIEKQKIWADAQSDWDTAKIEAEQRAKEKYPNDHQAALEAFEEWNQEHFRSYKYTVQGAYMDWVTNGNKYEVERNFGIVDVDSIMARVEQSKETLRDSTIADFDGSSEIQGVQLTPKNWATICQQKVDGWFKRNGNFTLDQITAEIDRLVRLEISYECMYEAITGGETYKTIEGTDAPDSEKPKLNSKGEIGDPPTETKTTSASTEQTYPLKPEDQTSTTPETTKAGWLTVIKDAFKALYEKEGAMNKFAFLAKEALELAKNTEGSEYQVASAALDEARLFLENVIKGADASRFQWDKHEVATLPPQSESRDQTIAWLKKDMDEIEYQIEQLKAVRTKKADPSNTDSIYQPVVGPASGNKGRGAAASKVSINGTKANPKFGIPDKDSRQPINDNPEANPWTTIAASFSASDQQDESNSKSSGFSTQSDYSWWWWGAGGGYSSEDTQSDSTSDMVSCSVSVTFDCLVVNITRPWLFAELFNDFELDVAQNIKLSPGAKKIKTWVENEGRDDDVGNLALANLAQYDIFPSFPTSFLIAADTVLEFTGNTQHIEQHYKAHSDQGSFGWGWGPWGSSTSWHDESQSQSMQMHSTATGCKIQFGAPQIIGWISQIIPQLPRDPHYNTTTQDSRDHGQPNEKKAFESFGDDPGYPEGI</sequence>
<protein>
    <submittedName>
        <fullName evidence="3">Uncharacterized protein</fullName>
    </submittedName>
</protein>
<evidence type="ECO:0000313" key="4">
    <source>
        <dbReference type="Proteomes" id="UP001313282"/>
    </source>
</evidence>
<organism evidence="3 4">
    <name type="scientific">Orbilia javanica</name>
    <dbReference type="NCBI Taxonomy" id="47235"/>
    <lineage>
        <taxon>Eukaryota</taxon>
        <taxon>Fungi</taxon>
        <taxon>Dikarya</taxon>
        <taxon>Ascomycota</taxon>
        <taxon>Pezizomycotina</taxon>
        <taxon>Orbiliomycetes</taxon>
        <taxon>Orbiliales</taxon>
        <taxon>Orbiliaceae</taxon>
        <taxon>Orbilia</taxon>
    </lineage>
</organism>
<feature type="region of interest" description="Disordered" evidence="2">
    <location>
        <begin position="773"/>
        <end position="810"/>
    </location>
</feature>
<feature type="region of interest" description="Disordered" evidence="2">
    <location>
        <begin position="493"/>
        <end position="557"/>
    </location>
</feature>
<feature type="compositionally biased region" description="Basic and acidic residues" evidence="2">
    <location>
        <begin position="784"/>
        <end position="797"/>
    </location>
</feature>
<evidence type="ECO:0000256" key="2">
    <source>
        <dbReference type="SAM" id="MobiDB-lite"/>
    </source>
</evidence>
<evidence type="ECO:0000256" key="1">
    <source>
        <dbReference type="SAM" id="Coils"/>
    </source>
</evidence>
<gene>
    <name evidence="3" type="ORF">TWF718_002751</name>
</gene>
<reference evidence="3 4" key="1">
    <citation type="submission" date="2019-10" db="EMBL/GenBank/DDBJ databases">
        <authorList>
            <person name="Palmer J.M."/>
        </authorList>
    </citation>
    <scope>NUCLEOTIDE SEQUENCE [LARGE SCALE GENOMIC DNA]</scope>
    <source>
        <strain evidence="3 4">TWF718</strain>
    </source>
</reference>
<keyword evidence="1" id="KW-0175">Coiled coil</keyword>
<feature type="compositionally biased region" description="Polar residues" evidence="2">
    <location>
        <begin position="355"/>
        <end position="366"/>
    </location>
</feature>
<accession>A0AAN8MGM9</accession>
<name>A0AAN8MGM9_9PEZI</name>
<proteinExistence type="predicted"/>